<dbReference type="AlphaFoldDB" id="A0A1E3XA67"/>
<proteinExistence type="predicted"/>
<dbReference type="Gene3D" id="1.10.3210.10">
    <property type="entry name" value="Hypothetical protein af1432"/>
    <property type="match status" value="1"/>
</dbReference>
<accession>A0A1E3XA67</accession>
<sequence>MLTSKHNDLSEIEKNKNNLDSEEIEIKSSYFNKKKSVEGIGIALSSVFRLEKLFMLIVGIATNMLGAKKASLMILDGNIMRLRHSNHLSEDIMKRCKVKVGVGISGWVALKRLPLLIRDIENDKRFMKRNNKRYSSKSFISMPLIVNRKVIGVINVSDKNNNELFDENDVGLLRVISRYSAIAIRNAILVEKTKKLTIVEQLDGIYNDESNKFLPVTLQSLKMGPFHKSELYLENGINGKKVYVLYWNGGGRLFVNEKREEFIRKNINRLFVPKNGKKQYLRFMETNLERIVADDNTGQNEKHRLINDVATSIISDLNAVPDDTCNIERSKQWVNVVMNLIYKSSNKGQSSIIDLVKARRSDEYFNGHSINVTMISLVFANHLGLNTDALNKFGLGLFLKDIGMRRVDPLVVSKPSKLSKEEFAMIKKAP</sequence>
<feature type="domain" description="GAF" evidence="1">
    <location>
        <begin position="49"/>
        <end position="194"/>
    </location>
</feature>
<dbReference type="SUPFAM" id="SSF55781">
    <property type="entry name" value="GAF domain-like"/>
    <property type="match status" value="1"/>
</dbReference>
<dbReference type="Proteomes" id="UP000094056">
    <property type="component" value="Unassembled WGS sequence"/>
</dbReference>
<evidence type="ECO:0000313" key="3">
    <source>
        <dbReference type="Proteomes" id="UP000094056"/>
    </source>
</evidence>
<dbReference type="InterPro" id="IPR003018">
    <property type="entry name" value="GAF"/>
</dbReference>
<organism evidence="2 3">
    <name type="scientific">Candidatus Scalindua rubra</name>
    <dbReference type="NCBI Taxonomy" id="1872076"/>
    <lineage>
        <taxon>Bacteria</taxon>
        <taxon>Pseudomonadati</taxon>
        <taxon>Planctomycetota</taxon>
        <taxon>Candidatus Brocadiia</taxon>
        <taxon>Candidatus Brocadiales</taxon>
        <taxon>Candidatus Scalinduaceae</taxon>
        <taxon>Candidatus Scalindua</taxon>
    </lineage>
</organism>
<comment type="caution">
    <text evidence="2">The sequence shown here is derived from an EMBL/GenBank/DDBJ whole genome shotgun (WGS) entry which is preliminary data.</text>
</comment>
<dbReference type="SMART" id="SM00065">
    <property type="entry name" value="GAF"/>
    <property type="match status" value="1"/>
</dbReference>
<dbReference type="PANTHER" id="PTHR43155:SF2">
    <property type="entry name" value="CYCLIC DI-GMP PHOSPHODIESTERASE PA4108"/>
    <property type="match status" value="1"/>
</dbReference>
<name>A0A1E3XA67_9BACT</name>
<dbReference type="Gene3D" id="3.30.450.40">
    <property type="match status" value="1"/>
</dbReference>
<protein>
    <submittedName>
        <fullName evidence="2">Response regulatory protein</fullName>
    </submittedName>
</protein>
<dbReference type="InterPro" id="IPR029016">
    <property type="entry name" value="GAF-like_dom_sf"/>
</dbReference>
<dbReference type="EMBL" id="MAYW01000061">
    <property type="protein sequence ID" value="ODS32469.1"/>
    <property type="molecule type" value="Genomic_DNA"/>
</dbReference>
<evidence type="ECO:0000313" key="2">
    <source>
        <dbReference type="EMBL" id="ODS32469.1"/>
    </source>
</evidence>
<reference evidence="2 3" key="1">
    <citation type="submission" date="2016-07" db="EMBL/GenBank/DDBJ databases">
        <title>Draft genome of Scalindua rubra, obtained from a brine-seawater interface in the Red Sea, sheds light on salt adaptation in anammox bacteria.</title>
        <authorList>
            <person name="Speth D.R."/>
            <person name="Lagkouvardos I."/>
            <person name="Wang Y."/>
            <person name="Qian P.-Y."/>
            <person name="Dutilh B.E."/>
            <person name="Jetten M.S."/>
        </authorList>
    </citation>
    <scope>NUCLEOTIDE SEQUENCE [LARGE SCALE GENOMIC DNA]</scope>
    <source>
        <strain evidence="2">BSI-1</strain>
    </source>
</reference>
<dbReference type="PANTHER" id="PTHR43155">
    <property type="entry name" value="CYCLIC DI-GMP PHOSPHODIESTERASE PA4108-RELATED"/>
    <property type="match status" value="1"/>
</dbReference>
<dbReference type="Pfam" id="PF01590">
    <property type="entry name" value="GAF"/>
    <property type="match status" value="1"/>
</dbReference>
<dbReference type="SUPFAM" id="SSF109604">
    <property type="entry name" value="HD-domain/PDEase-like"/>
    <property type="match status" value="1"/>
</dbReference>
<evidence type="ECO:0000259" key="1">
    <source>
        <dbReference type="SMART" id="SM00065"/>
    </source>
</evidence>
<gene>
    <name evidence="2" type="primary">nifA_2</name>
    <name evidence="2" type="ORF">SCARUB_02413</name>
</gene>